<feature type="transmembrane region" description="Helical" evidence="1">
    <location>
        <begin position="6"/>
        <end position="26"/>
    </location>
</feature>
<dbReference type="EMBL" id="CP000249">
    <property type="protein sequence ID" value="ABD11970.1"/>
    <property type="molecule type" value="Genomic_DNA"/>
</dbReference>
<keyword evidence="1" id="KW-1133">Transmembrane helix</keyword>
<reference evidence="2 3" key="1">
    <citation type="journal article" date="2007" name="Genome Res.">
        <title>Genome characteristics of facultatively symbiotic Frankia sp. strains reflect host range and host plant biogeography.</title>
        <authorList>
            <person name="Normand P."/>
            <person name="Lapierre P."/>
            <person name="Tisa L.S."/>
            <person name="Gogarten J.P."/>
            <person name="Alloisio N."/>
            <person name="Bagnarol E."/>
            <person name="Bassi C.A."/>
            <person name="Berry A.M."/>
            <person name="Bickhart D.M."/>
            <person name="Choisne N."/>
            <person name="Couloux A."/>
            <person name="Cournoyer B."/>
            <person name="Cruveiller S."/>
            <person name="Daubin V."/>
            <person name="Demange N."/>
            <person name="Francino M.P."/>
            <person name="Goltsman E."/>
            <person name="Huang Y."/>
            <person name="Kopp O.R."/>
            <person name="Labarre L."/>
            <person name="Lapidus A."/>
            <person name="Lavire C."/>
            <person name="Marechal J."/>
            <person name="Martinez M."/>
            <person name="Mastronunzio J.E."/>
            <person name="Mullin B.C."/>
            <person name="Niemann J."/>
            <person name="Pujic P."/>
            <person name="Rawnsley T."/>
            <person name="Rouy Z."/>
            <person name="Schenowitz C."/>
            <person name="Sellstedt A."/>
            <person name="Tavares F."/>
            <person name="Tomkins J.P."/>
            <person name="Vallenet D."/>
            <person name="Valverde C."/>
            <person name="Wall L.G."/>
            <person name="Wang Y."/>
            <person name="Medigue C."/>
            <person name="Benson D.R."/>
        </authorList>
    </citation>
    <scope>NUCLEOTIDE SEQUENCE [LARGE SCALE GENOMIC DNA]</scope>
    <source>
        <strain evidence="3">DSM 45818 / CECT 9043 / CcI3</strain>
    </source>
</reference>
<dbReference type="KEGG" id="fra:Francci3_2608"/>
<organism evidence="2 3">
    <name type="scientific">Frankia casuarinae (strain DSM 45818 / CECT 9043 / HFP020203 / CcI3)</name>
    <dbReference type="NCBI Taxonomy" id="106370"/>
    <lineage>
        <taxon>Bacteria</taxon>
        <taxon>Bacillati</taxon>
        <taxon>Actinomycetota</taxon>
        <taxon>Actinomycetes</taxon>
        <taxon>Frankiales</taxon>
        <taxon>Frankiaceae</taxon>
        <taxon>Frankia</taxon>
    </lineage>
</organism>
<evidence type="ECO:0000313" key="2">
    <source>
        <dbReference type="EMBL" id="ABD11970.1"/>
    </source>
</evidence>
<name>Q2J9S2_FRACC</name>
<gene>
    <name evidence="2" type="ordered locus">Francci3_2608</name>
</gene>
<keyword evidence="3" id="KW-1185">Reference proteome</keyword>
<dbReference type="HOGENOM" id="CLU_200392_0_0_11"/>
<evidence type="ECO:0000313" key="3">
    <source>
        <dbReference type="Proteomes" id="UP000001937"/>
    </source>
</evidence>
<dbReference type="STRING" id="106370.Francci3_2608"/>
<dbReference type="AlphaFoldDB" id="Q2J9S2"/>
<proteinExistence type="predicted"/>
<accession>Q2J9S2</accession>
<evidence type="ECO:0000256" key="1">
    <source>
        <dbReference type="SAM" id="Phobius"/>
    </source>
</evidence>
<dbReference type="OrthoDB" id="3217459at2"/>
<protein>
    <submittedName>
        <fullName evidence="2">Uncharacterized protein</fullName>
    </submittedName>
</protein>
<keyword evidence="1" id="KW-0812">Transmembrane</keyword>
<dbReference type="Proteomes" id="UP000001937">
    <property type="component" value="Chromosome"/>
</dbReference>
<keyword evidence="1" id="KW-0472">Membrane</keyword>
<sequence length="71" mass="7718">MLWALLYLVLIVGALALLALSAWRVWQKMRAVRAVTTELSARVSVLASDTAALAARLDHAEVSARLAERTS</sequence>
<dbReference type="RefSeq" id="WP_011437005.1">
    <property type="nucleotide sequence ID" value="NC_007777.1"/>
</dbReference>